<organism evidence="14 15">
    <name type="scientific">Petromyzon marinus</name>
    <name type="common">Sea lamprey</name>
    <dbReference type="NCBI Taxonomy" id="7757"/>
    <lineage>
        <taxon>Eukaryota</taxon>
        <taxon>Metazoa</taxon>
        <taxon>Chordata</taxon>
        <taxon>Craniata</taxon>
        <taxon>Vertebrata</taxon>
        <taxon>Cyclostomata</taxon>
        <taxon>Hyperoartia</taxon>
        <taxon>Petromyzontiformes</taxon>
        <taxon>Petromyzontidae</taxon>
        <taxon>Petromyzon</taxon>
    </lineage>
</organism>
<evidence type="ECO:0000313" key="15">
    <source>
        <dbReference type="RefSeq" id="XP_032812243.1"/>
    </source>
</evidence>
<dbReference type="SUPFAM" id="SSF48726">
    <property type="entry name" value="Immunoglobulin"/>
    <property type="match status" value="1"/>
</dbReference>
<dbReference type="FunFam" id="2.60.40.10:FF:000076">
    <property type="entry name" value="Leucine-rich repeat and Ig domain-containing 4"/>
    <property type="match status" value="1"/>
</dbReference>
<keyword evidence="8" id="KW-1015">Disulfide bond</keyword>
<feature type="compositionally biased region" description="Polar residues" evidence="10">
    <location>
        <begin position="391"/>
        <end position="401"/>
    </location>
</feature>
<dbReference type="PANTHER" id="PTHR14340:SF2">
    <property type="entry name" value="MICROFIBRILLAR-ASSOCIATED PROTEIN 3-LIKE"/>
    <property type="match status" value="1"/>
</dbReference>
<evidence type="ECO:0000256" key="10">
    <source>
        <dbReference type="SAM" id="MobiDB-lite"/>
    </source>
</evidence>
<feature type="chain" id="PRO_5042523556" evidence="12">
    <location>
        <begin position="19"/>
        <end position="424"/>
    </location>
</feature>
<sequence length="424" mass="43566">MSVALRLLLACGLAAVSAASPSPGPSTAPGSAGPADAGTPSIPALGPTAVPSSPGLNASGGGSRPQAAAPPEHMAAMEGDSALLHCNVSGSPEPSVAWISPRGVSALQPGSGRWQVEDTGDLNISRVRVEDRGRYTCMATNEYGSANFTVTLRVVYVSGDLGIYYVLVCLIAFTIIMILNVTRLCMMSSHLKKTEKAINEFFRTEGAERLQKAFEIAKRIPIITGAKTLELAKVTQFKTLEFARYVEELARSVPLPPLITNCRNIVEELVEAVWVEGAAPVPTEDDDEVEGATGGTSGAGGCVYTIPPHGDRDSATCDSDDAASLPGRRHIAIQVAVHEHKPDGGAAADSSTQQQQQQPPPPASAGNAAVTTAAAAGSSSSPPVSASASAQHSRNGSSMSGASVKDGEVALAPAASCVCYESHV</sequence>
<dbReference type="Proteomes" id="UP001318040">
    <property type="component" value="Chromosome 18"/>
</dbReference>
<dbReference type="SMART" id="SM00409">
    <property type="entry name" value="IG"/>
    <property type="match status" value="1"/>
</dbReference>
<keyword evidence="4 12" id="KW-0732">Signal</keyword>
<keyword evidence="7 11" id="KW-0472">Membrane</keyword>
<proteinExistence type="predicted"/>
<feature type="compositionally biased region" description="Low complexity" evidence="10">
    <location>
        <begin position="19"/>
        <end position="41"/>
    </location>
</feature>
<dbReference type="PROSITE" id="PS50835">
    <property type="entry name" value="IG_LIKE"/>
    <property type="match status" value="1"/>
</dbReference>
<feature type="region of interest" description="Disordered" evidence="10">
    <location>
        <begin position="341"/>
        <end position="403"/>
    </location>
</feature>
<gene>
    <name evidence="15" type="primary">LOC116943499</name>
</gene>
<dbReference type="InterPro" id="IPR003599">
    <property type="entry name" value="Ig_sub"/>
</dbReference>
<dbReference type="InterPro" id="IPR036179">
    <property type="entry name" value="Ig-like_dom_sf"/>
</dbReference>
<dbReference type="Gene3D" id="2.60.40.10">
    <property type="entry name" value="Immunoglobulins"/>
    <property type="match status" value="1"/>
</dbReference>
<evidence type="ECO:0000256" key="3">
    <source>
        <dbReference type="ARBA" id="ARBA00022692"/>
    </source>
</evidence>
<evidence type="ECO:0000256" key="4">
    <source>
        <dbReference type="ARBA" id="ARBA00022729"/>
    </source>
</evidence>
<name>A0AAJ7WXF2_PETMA</name>
<protein>
    <submittedName>
        <fullName evidence="15">Microfibril-associated glycoprotein 3-like</fullName>
    </submittedName>
</protein>
<dbReference type="RefSeq" id="XP_032812243.1">
    <property type="nucleotide sequence ID" value="XM_032956352.1"/>
</dbReference>
<feature type="region of interest" description="Disordered" evidence="10">
    <location>
        <begin position="279"/>
        <end position="307"/>
    </location>
</feature>
<keyword evidence="14" id="KW-1185">Reference proteome</keyword>
<reference evidence="15" key="1">
    <citation type="submission" date="2025-08" db="UniProtKB">
        <authorList>
            <consortium name="RefSeq"/>
        </authorList>
    </citation>
    <scope>IDENTIFICATION</scope>
    <source>
        <tissue evidence="15">Sperm</tissue>
    </source>
</reference>
<feature type="region of interest" description="Disordered" evidence="10">
    <location>
        <begin position="19"/>
        <end position="72"/>
    </location>
</feature>
<evidence type="ECO:0000256" key="1">
    <source>
        <dbReference type="ARBA" id="ARBA00004167"/>
    </source>
</evidence>
<evidence type="ECO:0000256" key="9">
    <source>
        <dbReference type="ARBA" id="ARBA00023319"/>
    </source>
</evidence>
<dbReference type="AlphaFoldDB" id="A0AAJ7WXF2"/>
<evidence type="ECO:0000256" key="12">
    <source>
        <dbReference type="SAM" id="SignalP"/>
    </source>
</evidence>
<keyword evidence="3 11" id="KW-0812">Transmembrane</keyword>
<feature type="domain" description="Ig-like" evidence="13">
    <location>
        <begin position="65"/>
        <end position="153"/>
    </location>
</feature>
<evidence type="ECO:0000256" key="5">
    <source>
        <dbReference type="ARBA" id="ARBA00022737"/>
    </source>
</evidence>
<dbReference type="InterPro" id="IPR013783">
    <property type="entry name" value="Ig-like_fold"/>
</dbReference>
<evidence type="ECO:0000256" key="6">
    <source>
        <dbReference type="ARBA" id="ARBA00022989"/>
    </source>
</evidence>
<feature type="signal peptide" evidence="12">
    <location>
        <begin position="1"/>
        <end position="18"/>
    </location>
</feature>
<feature type="transmembrane region" description="Helical" evidence="11">
    <location>
        <begin position="163"/>
        <end position="186"/>
    </location>
</feature>
<dbReference type="KEGG" id="pmrn:116943499"/>
<evidence type="ECO:0000256" key="2">
    <source>
        <dbReference type="ARBA" id="ARBA00022614"/>
    </source>
</evidence>
<evidence type="ECO:0000259" key="13">
    <source>
        <dbReference type="PROSITE" id="PS50835"/>
    </source>
</evidence>
<keyword evidence="5" id="KW-0677">Repeat</keyword>
<dbReference type="InterPro" id="IPR013098">
    <property type="entry name" value="Ig_I-set"/>
</dbReference>
<evidence type="ECO:0000256" key="11">
    <source>
        <dbReference type="SAM" id="Phobius"/>
    </source>
</evidence>
<dbReference type="Pfam" id="PF07679">
    <property type="entry name" value="I-set"/>
    <property type="match status" value="1"/>
</dbReference>
<feature type="compositionally biased region" description="Low complexity" evidence="10">
    <location>
        <begin position="364"/>
        <end position="390"/>
    </location>
</feature>
<dbReference type="InterPro" id="IPR003598">
    <property type="entry name" value="Ig_sub2"/>
</dbReference>
<evidence type="ECO:0000313" key="14">
    <source>
        <dbReference type="Proteomes" id="UP001318040"/>
    </source>
</evidence>
<evidence type="ECO:0000256" key="8">
    <source>
        <dbReference type="ARBA" id="ARBA00023157"/>
    </source>
</evidence>
<dbReference type="PANTHER" id="PTHR14340">
    <property type="entry name" value="MICROFIBRIL-ASSOCIATED GLYCOPROTEIN 3"/>
    <property type="match status" value="1"/>
</dbReference>
<keyword evidence="9" id="KW-0393">Immunoglobulin domain</keyword>
<dbReference type="InterPro" id="IPR007110">
    <property type="entry name" value="Ig-like_dom"/>
</dbReference>
<keyword evidence="2" id="KW-0433">Leucine-rich repeat</keyword>
<feature type="compositionally biased region" description="Gly residues" evidence="10">
    <location>
        <begin position="292"/>
        <end position="301"/>
    </location>
</feature>
<accession>A0AAJ7WXF2</accession>
<keyword evidence="6 11" id="KW-1133">Transmembrane helix</keyword>
<evidence type="ECO:0000256" key="7">
    <source>
        <dbReference type="ARBA" id="ARBA00023136"/>
    </source>
</evidence>
<dbReference type="GeneID" id="116943499"/>
<comment type="subcellular location">
    <subcellularLocation>
        <location evidence="1">Membrane</location>
        <topology evidence="1">Single-pass membrane protein</topology>
    </subcellularLocation>
</comment>
<dbReference type="GO" id="GO:0016020">
    <property type="term" value="C:membrane"/>
    <property type="evidence" value="ECO:0007669"/>
    <property type="project" value="UniProtKB-SubCell"/>
</dbReference>
<dbReference type="SMART" id="SM00408">
    <property type="entry name" value="IGc2"/>
    <property type="match status" value="1"/>
</dbReference>